<gene>
    <name evidence="1" type="ORF">HanXRQr2_Chr13g0606011</name>
</gene>
<dbReference type="AlphaFoldDB" id="A0A9K3EKA3"/>
<dbReference type="Proteomes" id="UP000215914">
    <property type="component" value="Unassembled WGS sequence"/>
</dbReference>
<reference evidence="1" key="1">
    <citation type="journal article" date="2017" name="Nature">
        <title>The sunflower genome provides insights into oil metabolism, flowering and Asterid evolution.</title>
        <authorList>
            <person name="Badouin H."/>
            <person name="Gouzy J."/>
            <person name="Grassa C.J."/>
            <person name="Murat F."/>
            <person name="Staton S.E."/>
            <person name="Cottret L."/>
            <person name="Lelandais-Briere C."/>
            <person name="Owens G.L."/>
            <person name="Carrere S."/>
            <person name="Mayjonade B."/>
            <person name="Legrand L."/>
            <person name="Gill N."/>
            <person name="Kane N.C."/>
            <person name="Bowers J.E."/>
            <person name="Hubner S."/>
            <person name="Bellec A."/>
            <person name="Berard A."/>
            <person name="Berges H."/>
            <person name="Blanchet N."/>
            <person name="Boniface M.C."/>
            <person name="Brunel D."/>
            <person name="Catrice O."/>
            <person name="Chaidir N."/>
            <person name="Claudel C."/>
            <person name="Donnadieu C."/>
            <person name="Faraut T."/>
            <person name="Fievet G."/>
            <person name="Helmstetter N."/>
            <person name="King M."/>
            <person name="Knapp S.J."/>
            <person name="Lai Z."/>
            <person name="Le Paslier M.C."/>
            <person name="Lippi Y."/>
            <person name="Lorenzon L."/>
            <person name="Mandel J.R."/>
            <person name="Marage G."/>
            <person name="Marchand G."/>
            <person name="Marquand E."/>
            <person name="Bret-Mestries E."/>
            <person name="Morien E."/>
            <person name="Nambeesan S."/>
            <person name="Nguyen T."/>
            <person name="Pegot-Espagnet P."/>
            <person name="Pouilly N."/>
            <person name="Raftis F."/>
            <person name="Sallet E."/>
            <person name="Schiex T."/>
            <person name="Thomas J."/>
            <person name="Vandecasteele C."/>
            <person name="Vares D."/>
            <person name="Vear F."/>
            <person name="Vautrin S."/>
            <person name="Crespi M."/>
            <person name="Mangin B."/>
            <person name="Burke J.M."/>
            <person name="Salse J."/>
            <person name="Munos S."/>
            <person name="Vincourt P."/>
            <person name="Rieseberg L.H."/>
            <person name="Langlade N.B."/>
        </authorList>
    </citation>
    <scope>NUCLEOTIDE SEQUENCE</scope>
    <source>
        <tissue evidence="1">Leaves</tissue>
    </source>
</reference>
<dbReference type="Gramene" id="mRNA:HanXRQr2_Chr13g0606011">
    <property type="protein sequence ID" value="CDS:HanXRQr2_Chr13g0606011.1"/>
    <property type="gene ID" value="HanXRQr2_Chr13g0606011"/>
</dbReference>
<sequence length="248" mass="27414">MVGISLVVRMKDLPTLVKLDKLFLLSDGPKVSLKYVVGLHMLLIFENSEEMIKFKDFNPCGKDRFTCTEIWKGQSLPFERVAWLNIMGVPLHLMSNETFDSAGRLFAKVVHASSVFEDVSDLTYDLVGVLVGDGDRICQSVTVRWNDTRVKIWVSEESCDWIPDSIIIDGTWEDRSEEEPVVVVDVVRVAIETPAVSRSTPEVFSGTKEVQKGGSQTAFLDTGFAAAERVVLAHDEDMGGEVGGTGLV</sequence>
<evidence type="ECO:0000313" key="2">
    <source>
        <dbReference type="Proteomes" id="UP000215914"/>
    </source>
</evidence>
<reference evidence="1" key="2">
    <citation type="submission" date="2020-06" db="EMBL/GenBank/DDBJ databases">
        <title>Helianthus annuus Genome sequencing and assembly Release 2.</title>
        <authorList>
            <person name="Gouzy J."/>
            <person name="Langlade N."/>
            <person name="Munos S."/>
        </authorList>
    </citation>
    <scope>NUCLEOTIDE SEQUENCE</scope>
    <source>
        <tissue evidence="1">Leaves</tissue>
    </source>
</reference>
<evidence type="ECO:0008006" key="3">
    <source>
        <dbReference type="Google" id="ProtNLM"/>
    </source>
</evidence>
<protein>
    <recommendedName>
        <fullName evidence="3">DUF4283 domain-containing protein</fullName>
    </recommendedName>
</protein>
<accession>A0A9K3EKA3</accession>
<keyword evidence="2" id="KW-1185">Reference proteome</keyword>
<name>A0A9K3EKA3_HELAN</name>
<proteinExistence type="predicted"/>
<comment type="caution">
    <text evidence="1">The sequence shown here is derived from an EMBL/GenBank/DDBJ whole genome shotgun (WGS) entry which is preliminary data.</text>
</comment>
<evidence type="ECO:0000313" key="1">
    <source>
        <dbReference type="EMBL" id="KAF5774903.1"/>
    </source>
</evidence>
<organism evidence="1 2">
    <name type="scientific">Helianthus annuus</name>
    <name type="common">Common sunflower</name>
    <dbReference type="NCBI Taxonomy" id="4232"/>
    <lineage>
        <taxon>Eukaryota</taxon>
        <taxon>Viridiplantae</taxon>
        <taxon>Streptophyta</taxon>
        <taxon>Embryophyta</taxon>
        <taxon>Tracheophyta</taxon>
        <taxon>Spermatophyta</taxon>
        <taxon>Magnoliopsida</taxon>
        <taxon>eudicotyledons</taxon>
        <taxon>Gunneridae</taxon>
        <taxon>Pentapetalae</taxon>
        <taxon>asterids</taxon>
        <taxon>campanulids</taxon>
        <taxon>Asterales</taxon>
        <taxon>Asteraceae</taxon>
        <taxon>Asteroideae</taxon>
        <taxon>Heliantheae alliance</taxon>
        <taxon>Heliantheae</taxon>
        <taxon>Helianthus</taxon>
    </lineage>
</organism>
<dbReference type="EMBL" id="MNCJ02000328">
    <property type="protein sequence ID" value="KAF5774903.1"/>
    <property type="molecule type" value="Genomic_DNA"/>
</dbReference>